<evidence type="ECO:0008006" key="3">
    <source>
        <dbReference type="Google" id="ProtNLM"/>
    </source>
</evidence>
<dbReference type="KEGG" id="bcel:BcellWH2_05101"/>
<evidence type="ECO:0000313" key="2">
    <source>
        <dbReference type="Proteomes" id="UP000061809"/>
    </source>
</evidence>
<proteinExistence type="predicted"/>
<evidence type="ECO:0000313" key="1">
    <source>
        <dbReference type="EMBL" id="ALJ62309.1"/>
    </source>
</evidence>
<dbReference type="RefSeq" id="WP_029426702.1">
    <property type="nucleotide sequence ID" value="NZ_CP012801.1"/>
</dbReference>
<sequence length="73" mass="8337">MKSCTYTKDELGNDVAIYSNGFTFTGILNNSNPVKGTIKDDKGHLVYEGEIECDIYQYFQQYQKSGRTIKTKK</sequence>
<protein>
    <recommendedName>
        <fullName evidence="3">MORN repeat protein</fullName>
    </recommendedName>
</protein>
<dbReference type="Proteomes" id="UP000061809">
    <property type="component" value="Chromosome"/>
</dbReference>
<reference evidence="1 2" key="1">
    <citation type="journal article" date="2015" name="Science">
        <title>Genetic determinants of in vivo fitness and diet responsiveness in multiple human gut Bacteroides.</title>
        <authorList>
            <person name="Wu M."/>
            <person name="McNulty N.P."/>
            <person name="Rodionov D.A."/>
            <person name="Khoroshkin M.S."/>
            <person name="Griffin N.W."/>
            <person name="Cheng J."/>
            <person name="Latreille P."/>
            <person name="Kerstetter R.A."/>
            <person name="Terrapon N."/>
            <person name="Henrissat B."/>
            <person name="Osterman A.L."/>
            <person name="Gordon J.I."/>
        </authorList>
    </citation>
    <scope>NUCLEOTIDE SEQUENCE [LARGE SCALE GENOMIC DNA]</scope>
    <source>
        <strain evidence="1 2">WH2</strain>
    </source>
</reference>
<organism evidence="1 2">
    <name type="scientific">Bacteroides cellulosilyticus</name>
    <dbReference type="NCBI Taxonomy" id="246787"/>
    <lineage>
        <taxon>Bacteria</taxon>
        <taxon>Pseudomonadati</taxon>
        <taxon>Bacteroidota</taxon>
        <taxon>Bacteroidia</taxon>
        <taxon>Bacteroidales</taxon>
        <taxon>Bacteroidaceae</taxon>
        <taxon>Bacteroides</taxon>
    </lineage>
</organism>
<name>A0A0P0G5S7_9BACE</name>
<dbReference type="PATRIC" id="fig|246787.4.peg.5266"/>
<dbReference type="AlphaFoldDB" id="A0A0P0G5S7"/>
<dbReference type="EMBL" id="CP012801">
    <property type="protein sequence ID" value="ALJ62309.1"/>
    <property type="molecule type" value="Genomic_DNA"/>
</dbReference>
<gene>
    <name evidence="1" type="ORF">BcellWH2_05101</name>
</gene>
<accession>A0A0P0G5S7</accession>